<keyword evidence="5" id="KW-0418">Kinase</keyword>
<dbReference type="GO" id="GO:0005737">
    <property type="term" value="C:cytoplasm"/>
    <property type="evidence" value="ECO:0007669"/>
    <property type="project" value="UniProtKB-SubCell"/>
</dbReference>
<evidence type="ECO:0000256" key="5">
    <source>
        <dbReference type="ARBA" id="ARBA00022777"/>
    </source>
</evidence>
<keyword evidence="12" id="KW-1185">Reference proteome</keyword>
<evidence type="ECO:0000256" key="3">
    <source>
        <dbReference type="ARBA" id="ARBA00022490"/>
    </source>
</evidence>
<dbReference type="VEuPathDB" id="VectorBase:HLOH_060731"/>
<evidence type="ECO:0000256" key="1">
    <source>
        <dbReference type="ARBA" id="ARBA00004496"/>
    </source>
</evidence>
<dbReference type="PANTHER" id="PTHR21064:SF1">
    <property type="entry name" value="HYDROXYLYSINE KINASE"/>
    <property type="match status" value="1"/>
</dbReference>
<dbReference type="SUPFAM" id="SSF56112">
    <property type="entry name" value="Protein kinase-like (PK-like)"/>
    <property type="match status" value="1"/>
</dbReference>
<dbReference type="InterPro" id="IPR002575">
    <property type="entry name" value="Aminoglycoside_PTrfase"/>
</dbReference>
<feature type="domain" description="Aminoglycoside phosphotransferase" evidence="10">
    <location>
        <begin position="29"/>
        <end position="100"/>
    </location>
</feature>
<accession>A0A9J6H331</accession>
<evidence type="ECO:0000256" key="8">
    <source>
        <dbReference type="ARBA" id="ARBA00038873"/>
    </source>
</evidence>
<proteinExistence type="inferred from homology"/>
<evidence type="ECO:0000256" key="4">
    <source>
        <dbReference type="ARBA" id="ARBA00022679"/>
    </source>
</evidence>
<dbReference type="AlphaFoldDB" id="A0A9J6H331"/>
<dbReference type="PANTHER" id="PTHR21064">
    <property type="entry name" value="AMINOGLYCOSIDE PHOSPHOTRANSFERASE DOMAIN-CONTAINING PROTEIN-RELATED"/>
    <property type="match status" value="1"/>
</dbReference>
<name>A0A9J6H331_HAELO</name>
<dbReference type="Gene3D" id="3.90.1200.10">
    <property type="match status" value="1"/>
</dbReference>
<evidence type="ECO:0000256" key="9">
    <source>
        <dbReference type="ARBA" id="ARBA00040505"/>
    </source>
</evidence>
<dbReference type="Proteomes" id="UP000821853">
    <property type="component" value="Chromosome 9"/>
</dbReference>
<reference evidence="11 12" key="1">
    <citation type="journal article" date="2020" name="Cell">
        <title>Large-Scale Comparative Analyses of Tick Genomes Elucidate Their Genetic Diversity and Vector Capacities.</title>
        <authorList>
            <consortium name="Tick Genome and Microbiome Consortium (TIGMIC)"/>
            <person name="Jia N."/>
            <person name="Wang J."/>
            <person name="Shi W."/>
            <person name="Du L."/>
            <person name="Sun Y."/>
            <person name="Zhan W."/>
            <person name="Jiang J.F."/>
            <person name="Wang Q."/>
            <person name="Zhang B."/>
            <person name="Ji P."/>
            <person name="Bell-Sakyi L."/>
            <person name="Cui X.M."/>
            <person name="Yuan T.T."/>
            <person name="Jiang B.G."/>
            <person name="Yang W.F."/>
            <person name="Lam T.T."/>
            <person name="Chang Q.C."/>
            <person name="Ding S.J."/>
            <person name="Wang X.J."/>
            <person name="Zhu J.G."/>
            <person name="Ruan X.D."/>
            <person name="Zhao L."/>
            <person name="Wei J.T."/>
            <person name="Ye R.Z."/>
            <person name="Que T.C."/>
            <person name="Du C.H."/>
            <person name="Zhou Y.H."/>
            <person name="Cheng J.X."/>
            <person name="Dai P.F."/>
            <person name="Guo W.B."/>
            <person name="Han X.H."/>
            <person name="Huang E.J."/>
            <person name="Li L.F."/>
            <person name="Wei W."/>
            <person name="Gao Y.C."/>
            <person name="Liu J.Z."/>
            <person name="Shao H.Z."/>
            <person name="Wang X."/>
            <person name="Wang C.C."/>
            <person name="Yang T.C."/>
            <person name="Huo Q.B."/>
            <person name="Li W."/>
            <person name="Chen H.Y."/>
            <person name="Chen S.E."/>
            <person name="Zhou L.G."/>
            <person name="Ni X.B."/>
            <person name="Tian J.H."/>
            <person name="Sheng Y."/>
            <person name="Liu T."/>
            <person name="Pan Y.S."/>
            <person name="Xia L.Y."/>
            <person name="Li J."/>
            <person name="Zhao F."/>
            <person name="Cao W.C."/>
        </authorList>
    </citation>
    <scope>NUCLEOTIDE SEQUENCE [LARGE SCALE GENOMIC DNA]</scope>
    <source>
        <strain evidence="11">HaeL-2018</strain>
    </source>
</reference>
<comment type="function">
    <text evidence="7">Catalyzes the GTP-dependent phosphorylation of 5-hydroxy-L-lysine.</text>
</comment>
<keyword evidence="3" id="KW-0963">Cytoplasm</keyword>
<comment type="similarity">
    <text evidence="2">Belongs to the aminoglycoside phosphotransferase family.</text>
</comment>
<sequence>MAVIAECLSLQSVLGMHFSRRDLLCGHLSHDGVLHGDLNEKNVLTRPPVKEGRAEDGGDRAGDEVYAVLDWGDVHGGPRVLDLAVLLAYVLIAPTGSRSAEENAGLALSAYLRHVPEEREHVPLLRVRNLRMQVLGQ</sequence>
<dbReference type="OrthoDB" id="9973935at2759"/>
<dbReference type="GO" id="GO:0047992">
    <property type="term" value="F:hydroxylysine kinase activity"/>
    <property type="evidence" value="ECO:0007669"/>
    <property type="project" value="UniProtKB-EC"/>
</dbReference>
<evidence type="ECO:0000256" key="7">
    <source>
        <dbReference type="ARBA" id="ARBA00037368"/>
    </source>
</evidence>
<protein>
    <recommendedName>
        <fullName evidence="9">Hydroxylysine kinase</fullName>
        <ecNumber evidence="8">2.7.1.81</ecNumber>
    </recommendedName>
</protein>
<dbReference type="EMBL" id="JABSTR010000011">
    <property type="protein sequence ID" value="KAH9382157.1"/>
    <property type="molecule type" value="Genomic_DNA"/>
</dbReference>
<keyword evidence="4" id="KW-0808">Transferase</keyword>
<comment type="catalytic activity">
    <reaction evidence="6">
        <text>(5R)-5-hydroxy-L-lysine + GTP = (5R)-5-phosphooxy-L-lysine + GDP + H(+)</text>
        <dbReference type="Rhea" id="RHEA:19049"/>
        <dbReference type="ChEBI" id="CHEBI:15378"/>
        <dbReference type="ChEBI" id="CHEBI:37565"/>
        <dbReference type="ChEBI" id="CHEBI:57882"/>
        <dbReference type="ChEBI" id="CHEBI:58189"/>
        <dbReference type="ChEBI" id="CHEBI:58357"/>
        <dbReference type="EC" id="2.7.1.81"/>
    </reaction>
</comment>
<comment type="subcellular location">
    <subcellularLocation>
        <location evidence="1">Cytoplasm</location>
    </subcellularLocation>
</comment>
<dbReference type="Pfam" id="PF01636">
    <property type="entry name" value="APH"/>
    <property type="match status" value="1"/>
</dbReference>
<evidence type="ECO:0000259" key="10">
    <source>
        <dbReference type="Pfam" id="PF01636"/>
    </source>
</evidence>
<gene>
    <name evidence="11" type="ORF">HPB48_010460</name>
</gene>
<evidence type="ECO:0000313" key="11">
    <source>
        <dbReference type="EMBL" id="KAH9382157.1"/>
    </source>
</evidence>
<evidence type="ECO:0000313" key="12">
    <source>
        <dbReference type="Proteomes" id="UP000821853"/>
    </source>
</evidence>
<dbReference type="InterPro" id="IPR050249">
    <property type="entry name" value="Pseudomonas-type_ThrB"/>
</dbReference>
<organism evidence="11 12">
    <name type="scientific">Haemaphysalis longicornis</name>
    <name type="common">Bush tick</name>
    <dbReference type="NCBI Taxonomy" id="44386"/>
    <lineage>
        <taxon>Eukaryota</taxon>
        <taxon>Metazoa</taxon>
        <taxon>Ecdysozoa</taxon>
        <taxon>Arthropoda</taxon>
        <taxon>Chelicerata</taxon>
        <taxon>Arachnida</taxon>
        <taxon>Acari</taxon>
        <taxon>Parasitiformes</taxon>
        <taxon>Ixodida</taxon>
        <taxon>Ixodoidea</taxon>
        <taxon>Ixodidae</taxon>
        <taxon>Haemaphysalinae</taxon>
        <taxon>Haemaphysalis</taxon>
    </lineage>
</organism>
<comment type="caution">
    <text evidence="11">The sequence shown here is derived from an EMBL/GenBank/DDBJ whole genome shotgun (WGS) entry which is preliminary data.</text>
</comment>
<dbReference type="EC" id="2.7.1.81" evidence="8"/>
<dbReference type="InterPro" id="IPR011009">
    <property type="entry name" value="Kinase-like_dom_sf"/>
</dbReference>
<evidence type="ECO:0000256" key="6">
    <source>
        <dbReference type="ARBA" id="ARBA00036820"/>
    </source>
</evidence>
<evidence type="ECO:0000256" key="2">
    <source>
        <dbReference type="ARBA" id="ARBA00006219"/>
    </source>
</evidence>